<accession>A0A4Y2G2B8</accession>
<comment type="caution">
    <text evidence="1">The sequence shown here is derived from an EMBL/GenBank/DDBJ whole genome shotgun (WGS) entry which is preliminary data.</text>
</comment>
<reference evidence="1 2" key="1">
    <citation type="journal article" date="2019" name="Sci. Rep.">
        <title>Orb-weaving spider Araneus ventricosus genome elucidates the spidroin gene catalogue.</title>
        <authorList>
            <person name="Kono N."/>
            <person name="Nakamura H."/>
            <person name="Ohtoshi R."/>
            <person name="Moran D.A.P."/>
            <person name="Shinohara A."/>
            <person name="Yoshida Y."/>
            <person name="Fujiwara M."/>
            <person name="Mori M."/>
            <person name="Tomita M."/>
            <person name="Arakawa K."/>
        </authorList>
    </citation>
    <scope>NUCLEOTIDE SEQUENCE [LARGE SCALE GENOMIC DNA]</scope>
</reference>
<sequence>MICPTILGRGAISDVKYIANSLALHTYLLSSRGVGQVINITFAQHFHQKSEHNRRYVMCSTQSLSIYLKPLIAAPTFCTADTNRMWTPGLIPPFTAQQCSTVVPRT</sequence>
<organism evidence="1 2">
    <name type="scientific">Araneus ventricosus</name>
    <name type="common">Orbweaver spider</name>
    <name type="synonym">Epeira ventricosa</name>
    <dbReference type="NCBI Taxonomy" id="182803"/>
    <lineage>
        <taxon>Eukaryota</taxon>
        <taxon>Metazoa</taxon>
        <taxon>Ecdysozoa</taxon>
        <taxon>Arthropoda</taxon>
        <taxon>Chelicerata</taxon>
        <taxon>Arachnida</taxon>
        <taxon>Araneae</taxon>
        <taxon>Araneomorphae</taxon>
        <taxon>Entelegynae</taxon>
        <taxon>Araneoidea</taxon>
        <taxon>Araneidae</taxon>
        <taxon>Araneus</taxon>
    </lineage>
</organism>
<dbReference type="EMBL" id="BGPR01001182">
    <property type="protein sequence ID" value="GBM47491.1"/>
    <property type="molecule type" value="Genomic_DNA"/>
</dbReference>
<gene>
    <name evidence="1" type="ORF">AVEN_153702_1</name>
</gene>
<dbReference type="AlphaFoldDB" id="A0A4Y2G2B8"/>
<dbReference type="Proteomes" id="UP000499080">
    <property type="component" value="Unassembled WGS sequence"/>
</dbReference>
<name>A0A4Y2G2B8_ARAVE</name>
<proteinExistence type="predicted"/>
<evidence type="ECO:0000313" key="1">
    <source>
        <dbReference type="EMBL" id="GBM47491.1"/>
    </source>
</evidence>
<protein>
    <submittedName>
        <fullName evidence="1">Uncharacterized protein</fullName>
    </submittedName>
</protein>
<keyword evidence="2" id="KW-1185">Reference proteome</keyword>
<evidence type="ECO:0000313" key="2">
    <source>
        <dbReference type="Proteomes" id="UP000499080"/>
    </source>
</evidence>